<dbReference type="InterPro" id="IPR036259">
    <property type="entry name" value="MFS_trans_sf"/>
</dbReference>
<gene>
    <name evidence="7" type="primary">YJL163C</name>
    <name evidence="7" type="ORF">ATY40_BA7500877</name>
</gene>
<keyword evidence="2 5" id="KW-0812">Transmembrane</keyword>
<evidence type="ECO:0000259" key="6">
    <source>
        <dbReference type="PROSITE" id="PS50850"/>
    </source>
</evidence>
<dbReference type="PANTHER" id="PTHR23507">
    <property type="entry name" value="ZGC:174356"/>
    <property type="match status" value="1"/>
</dbReference>
<dbReference type="EMBL" id="CP014584">
    <property type="protein sequence ID" value="ANZ74719.1"/>
    <property type="molecule type" value="Genomic_DNA"/>
</dbReference>
<proteinExistence type="predicted"/>
<dbReference type="PROSITE" id="PS50850">
    <property type="entry name" value="MFS"/>
    <property type="match status" value="1"/>
</dbReference>
<dbReference type="GO" id="GO:0022857">
    <property type="term" value="F:transmembrane transporter activity"/>
    <property type="evidence" value="ECO:0007669"/>
    <property type="project" value="InterPro"/>
</dbReference>
<protein>
    <submittedName>
        <fullName evidence="7">BA75_00877T0</fullName>
    </submittedName>
</protein>
<feature type="domain" description="Major facilitator superfamily (MFS) profile" evidence="6">
    <location>
        <begin position="86"/>
        <end position="563"/>
    </location>
</feature>
<dbReference type="GO" id="GO:0016020">
    <property type="term" value="C:membrane"/>
    <property type="evidence" value="ECO:0007669"/>
    <property type="project" value="UniProtKB-SubCell"/>
</dbReference>
<sequence length="572" mass="63951">MVVTGKSGPVEESYLVKDGGSNYSNYECTSQESDVPAIDPVIDSLDFPLRLDEGTEQGDAEHADDMRSLKQDWLLHESTVWYKRPTVAMACLTIFLTSFSVGLSTPSQIVLSIEIICRELNKHESMPCNVPAVQTMLSELQSSTQIIGGLFMVLVSARIGRLSDIYGRKPIFAFIVLFSLISKSLLLVFLNPDIIGSYHKVWLIIIMSLENLGGGMISLLGIVHSYVADIVPVHKRMYSIGLVAVGLYVGMSLGPLLNSVLFSHFHSNILSLQVACILLLVELLLILFFIPESRSSRARNKSRTASESSRQTFLELHRLNQEQVQPLHKKLLLHLTTFFHPLKVLWLPKTRYIDHSDHDRIKSSYIPRTNVIIMVFMDTLMLSILLGFGQVSVIYATYVFDWDSSVMGYFISVSMISKTLTILVLSGMILKLLEKFFRLDKKGVDNIDLTLMRSSFVFELLAMILIINASNSAQFFIATLPAGLASLASPAMHTALLKYGNPNEVGELFGGITFFRNLFILIVPPLLLYVYSQTVAYNPAIALYICLFIIGMVVTSSFFLRKLDLRTCTVIT</sequence>
<feature type="transmembrane region" description="Helical" evidence="5">
    <location>
        <begin position="451"/>
        <end position="469"/>
    </location>
</feature>
<dbReference type="InterPro" id="IPR020846">
    <property type="entry name" value="MFS_dom"/>
</dbReference>
<name>A0A1B2J9N8_PICPA</name>
<evidence type="ECO:0000313" key="7">
    <source>
        <dbReference type="EMBL" id="ANZ74719.1"/>
    </source>
</evidence>
<dbReference type="Gene3D" id="1.20.1250.20">
    <property type="entry name" value="MFS general substrate transporter like domains"/>
    <property type="match status" value="1"/>
</dbReference>
<dbReference type="OrthoDB" id="3026777at2759"/>
<evidence type="ECO:0000256" key="5">
    <source>
        <dbReference type="SAM" id="Phobius"/>
    </source>
</evidence>
<reference evidence="7 8" key="1">
    <citation type="submission" date="2016-02" db="EMBL/GenBank/DDBJ databases">
        <title>Comparative genomic and transcriptomic foundation for Pichia pastoris.</title>
        <authorList>
            <person name="Love K.R."/>
            <person name="Shah K.A."/>
            <person name="Whittaker C.A."/>
            <person name="Wu J."/>
            <person name="Bartlett M.C."/>
            <person name="Ma D."/>
            <person name="Leeson R.L."/>
            <person name="Priest M."/>
            <person name="Young S.K."/>
            <person name="Love J.C."/>
        </authorList>
    </citation>
    <scope>NUCLEOTIDE SEQUENCE [LARGE SCALE GENOMIC DNA]</scope>
    <source>
        <strain evidence="7 8">ATCC 28485</strain>
    </source>
</reference>
<feature type="transmembrane region" description="Helical" evidence="5">
    <location>
        <begin position="541"/>
        <end position="560"/>
    </location>
</feature>
<evidence type="ECO:0000256" key="4">
    <source>
        <dbReference type="ARBA" id="ARBA00023136"/>
    </source>
</evidence>
<feature type="transmembrane region" description="Helical" evidence="5">
    <location>
        <begin position="269"/>
        <end position="290"/>
    </location>
</feature>
<dbReference type="Pfam" id="PF07690">
    <property type="entry name" value="MFS_1"/>
    <property type="match status" value="1"/>
</dbReference>
<keyword evidence="8" id="KW-1185">Reference proteome</keyword>
<evidence type="ECO:0000256" key="2">
    <source>
        <dbReference type="ARBA" id="ARBA00022692"/>
    </source>
</evidence>
<evidence type="ECO:0000256" key="1">
    <source>
        <dbReference type="ARBA" id="ARBA00004141"/>
    </source>
</evidence>
<feature type="transmembrane region" description="Helical" evidence="5">
    <location>
        <begin position="406"/>
        <end position="430"/>
    </location>
</feature>
<feature type="transmembrane region" description="Helical" evidence="5">
    <location>
        <begin position="508"/>
        <end position="529"/>
    </location>
</feature>
<accession>A0A1B2J9N8</accession>
<keyword evidence="4 5" id="KW-0472">Membrane</keyword>
<feature type="transmembrane region" description="Helical" evidence="5">
    <location>
        <begin position="238"/>
        <end position="257"/>
    </location>
</feature>
<comment type="subcellular location">
    <subcellularLocation>
        <location evidence="1">Membrane</location>
        <topology evidence="1">Multi-pass membrane protein</topology>
    </subcellularLocation>
</comment>
<dbReference type="SUPFAM" id="SSF103473">
    <property type="entry name" value="MFS general substrate transporter"/>
    <property type="match status" value="1"/>
</dbReference>
<keyword evidence="3 5" id="KW-1133">Transmembrane helix</keyword>
<feature type="transmembrane region" description="Helical" evidence="5">
    <location>
        <begin position="171"/>
        <end position="190"/>
    </location>
</feature>
<feature type="transmembrane region" description="Helical" evidence="5">
    <location>
        <begin position="475"/>
        <end position="496"/>
    </location>
</feature>
<evidence type="ECO:0000256" key="3">
    <source>
        <dbReference type="ARBA" id="ARBA00022989"/>
    </source>
</evidence>
<organism evidence="7 8">
    <name type="scientific">Komagataella pastoris</name>
    <name type="common">Yeast</name>
    <name type="synonym">Pichia pastoris</name>
    <dbReference type="NCBI Taxonomy" id="4922"/>
    <lineage>
        <taxon>Eukaryota</taxon>
        <taxon>Fungi</taxon>
        <taxon>Dikarya</taxon>
        <taxon>Ascomycota</taxon>
        <taxon>Saccharomycotina</taxon>
        <taxon>Pichiomycetes</taxon>
        <taxon>Pichiales</taxon>
        <taxon>Pichiaceae</taxon>
        <taxon>Komagataella</taxon>
    </lineage>
</organism>
<dbReference type="InterPro" id="IPR011701">
    <property type="entry name" value="MFS"/>
</dbReference>
<feature type="transmembrane region" description="Helical" evidence="5">
    <location>
        <begin position="202"/>
        <end position="226"/>
    </location>
</feature>
<dbReference type="Proteomes" id="UP000094565">
    <property type="component" value="Chromosome 1"/>
</dbReference>
<feature type="transmembrane region" description="Helical" evidence="5">
    <location>
        <begin position="371"/>
        <end position="400"/>
    </location>
</feature>
<evidence type="ECO:0000313" key="8">
    <source>
        <dbReference type="Proteomes" id="UP000094565"/>
    </source>
</evidence>
<dbReference type="PANTHER" id="PTHR23507:SF1">
    <property type="entry name" value="FI18259P1-RELATED"/>
    <property type="match status" value="1"/>
</dbReference>
<dbReference type="AlphaFoldDB" id="A0A1B2J9N8"/>